<protein>
    <recommendedName>
        <fullName evidence="4">Periplasmic protein</fullName>
    </recommendedName>
</protein>
<evidence type="ECO:0000313" key="3">
    <source>
        <dbReference type="Proteomes" id="UP000006036"/>
    </source>
</evidence>
<reference evidence="2 3" key="1">
    <citation type="journal article" date="2012" name="J. Bacteriol.">
        <title>Complete Genome Sequence of Helicobacter cinaedi Type Strain ATCC BAA-847.</title>
        <authorList>
            <person name="Miyoshi-Akiyama T."/>
            <person name="Takeshita N."/>
            <person name="Ohmagari N."/>
            <person name="Kirikae T."/>
        </authorList>
    </citation>
    <scope>NUCLEOTIDE SEQUENCE [LARGE SCALE GENOMIC DNA]</scope>
    <source>
        <strain evidence="2 3">ATCC BAA-847</strain>
    </source>
</reference>
<dbReference type="RefSeq" id="WP_015453649.1">
    <property type="nucleotide sequence ID" value="NC_020555.1"/>
</dbReference>
<dbReference type="EMBL" id="AP012492">
    <property type="protein sequence ID" value="BAM32716.1"/>
    <property type="molecule type" value="Genomic_DNA"/>
</dbReference>
<dbReference type="KEGG" id="hcb:HCBAA847_1486"/>
<sequence length="274" mass="32300">MKYSMIIFTMLSLCVNLAYAESAKEAKPSFDCAKATTKVEKMICEDSSGELQNLDRLYSKLYFSILKSIPKDTKQGQETRENLKAFNIFMMTYRDRQICPYLAVDTEAQEEAQKEVPLSTPPYELHNQFSGVELETRCIKRNYLTAIALLAYSTINQETLNQKLKNKIYGGLLPLRVKDMFYIRGLQKYNLYNQFFQDEDKERIINFYTGYCERIHRYNLYINYEYDISKDLRDLNHISICFRINCEYEVEYMENIIDDISLVVKNNKNKLLGN</sequence>
<feature type="chain" id="PRO_5042520276" description="Periplasmic protein" evidence="1">
    <location>
        <begin position="21"/>
        <end position="274"/>
    </location>
</feature>
<name>A0AAI8MNY5_9HELI</name>
<keyword evidence="1" id="KW-0732">Signal</keyword>
<evidence type="ECO:0000313" key="2">
    <source>
        <dbReference type="EMBL" id="BAM32716.1"/>
    </source>
</evidence>
<proteinExistence type="predicted"/>
<dbReference type="Proteomes" id="UP000006036">
    <property type="component" value="Chromosome 1"/>
</dbReference>
<gene>
    <name evidence="2" type="ORF">HCBAA847_1486</name>
</gene>
<accession>A0AAI8MNY5</accession>
<evidence type="ECO:0008006" key="4">
    <source>
        <dbReference type="Google" id="ProtNLM"/>
    </source>
</evidence>
<organism evidence="2 3">
    <name type="scientific">Helicobacter cinaedi CCUG 18818 = ATCC BAA-847</name>
    <dbReference type="NCBI Taxonomy" id="537971"/>
    <lineage>
        <taxon>Bacteria</taxon>
        <taxon>Pseudomonadati</taxon>
        <taxon>Campylobacterota</taxon>
        <taxon>Epsilonproteobacteria</taxon>
        <taxon>Campylobacterales</taxon>
        <taxon>Helicobacteraceae</taxon>
        <taxon>Helicobacter</taxon>
    </lineage>
</organism>
<evidence type="ECO:0000256" key="1">
    <source>
        <dbReference type="SAM" id="SignalP"/>
    </source>
</evidence>
<feature type="signal peptide" evidence="1">
    <location>
        <begin position="1"/>
        <end position="20"/>
    </location>
</feature>
<dbReference type="AlphaFoldDB" id="A0AAI8MNY5"/>